<dbReference type="STRING" id="659014.SAMN04487996_114121"/>
<sequence length="179" mass="20259">MKHPIIASTMFLLACCHSPRQTEAPSGSAEPAAQLSRPSVLMYADIDPFIDVGNMTEQEVAGLFSKMHQADQQYRDSLYNGRKENEAAFSQKMRANDEANLKILNKIIQVHGWPKKSVFGEEAAETAWLVIWHHRGNRHILCQHFDLMEKAVNEGEMSASLFRQVEDQVAMLSPDQVNY</sequence>
<protein>
    <submittedName>
        <fullName evidence="1">Uncharacterized protein</fullName>
    </submittedName>
</protein>
<gene>
    <name evidence="1" type="ORF">SAMN04487996_114121</name>
</gene>
<dbReference type="OrthoDB" id="1164858at2"/>
<dbReference type="AlphaFoldDB" id="A0A1G7QQA9"/>
<evidence type="ECO:0000313" key="1">
    <source>
        <dbReference type="EMBL" id="SDG00727.1"/>
    </source>
</evidence>
<accession>A0A1G7QQA9</accession>
<reference evidence="2" key="1">
    <citation type="submission" date="2016-10" db="EMBL/GenBank/DDBJ databases">
        <authorList>
            <person name="Varghese N."/>
            <person name="Submissions S."/>
        </authorList>
    </citation>
    <scope>NUCLEOTIDE SEQUENCE [LARGE SCALE GENOMIC DNA]</scope>
    <source>
        <strain evidence="2">DSM 25329</strain>
    </source>
</reference>
<dbReference type="EMBL" id="FNAN01000014">
    <property type="protein sequence ID" value="SDG00727.1"/>
    <property type="molecule type" value="Genomic_DNA"/>
</dbReference>
<dbReference type="PROSITE" id="PS51257">
    <property type="entry name" value="PROKAR_LIPOPROTEIN"/>
    <property type="match status" value="1"/>
</dbReference>
<name>A0A1G7QQA9_9BACT</name>
<proteinExistence type="predicted"/>
<dbReference type="RefSeq" id="WP_143016913.1">
    <property type="nucleotide sequence ID" value="NZ_FNAN01000014.1"/>
</dbReference>
<dbReference type="Proteomes" id="UP000198748">
    <property type="component" value="Unassembled WGS sequence"/>
</dbReference>
<organism evidence="1 2">
    <name type="scientific">Dyadobacter soli</name>
    <dbReference type="NCBI Taxonomy" id="659014"/>
    <lineage>
        <taxon>Bacteria</taxon>
        <taxon>Pseudomonadati</taxon>
        <taxon>Bacteroidota</taxon>
        <taxon>Cytophagia</taxon>
        <taxon>Cytophagales</taxon>
        <taxon>Spirosomataceae</taxon>
        <taxon>Dyadobacter</taxon>
    </lineage>
</organism>
<evidence type="ECO:0000313" key="2">
    <source>
        <dbReference type="Proteomes" id="UP000198748"/>
    </source>
</evidence>
<keyword evidence="2" id="KW-1185">Reference proteome</keyword>